<feature type="transmembrane region" description="Helical" evidence="8">
    <location>
        <begin position="143"/>
        <end position="168"/>
    </location>
</feature>
<gene>
    <name evidence="9" type="ORF">JJJ17_18225</name>
</gene>
<dbReference type="GO" id="GO:0033214">
    <property type="term" value="P:siderophore-iron import into cell"/>
    <property type="evidence" value="ECO:0007669"/>
    <property type="project" value="TreeGrafter"/>
</dbReference>
<keyword evidence="7 8" id="KW-0472">Membrane</keyword>
<dbReference type="Proteomes" id="UP000640485">
    <property type="component" value="Unassembled WGS sequence"/>
</dbReference>
<dbReference type="GO" id="GO:0022857">
    <property type="term" value="F:transmembrane transporter activity"/>
    <property type="evidence" value="ECO:0007669"/>
    <property type="project" value="InterPro"/>
</dbReference>
<feature type="transmembrane region" description="Helical" evidence="8">
    <location>
        <begin position="85"/>
        <end position="105"/>
    </location>
</feature>
<dbReference type="InterPro" id="IPR000522">
    <property type="entry name" value="ABC_transptr_permease_BtuC"/>
</dbReference>
<evidence type="ECO:0000256" key="8">
    <source>
        <dbReference type="SAM" id="Phobius"/>
    </source>
</evidence>
<dbReference type="PANTHER" id="PTHR30472">
    <property type="entry name" value="FERRIC ENTEROBACTIN TRANSPORT SYSTEM PERMEASE PROTEIN"/>
    <property type="match status" value="1"/>
</dbReference>
<feature type="transmembrane region" description="Helical" evidence="8">
    <location>
        <begin position="57"/>
        <end position="78"/>
    </location>
</feature>
<dbReference type="Gene3D" id="1.10.3470.10">
    <property type="entry name" value="ABC transporter involved in vitamin B12 uptake, BtuC"/>
    <property type="match status" value="1"/>
</dbReference>
<evidence type="ECO:0000256" key="2">
    <source>
        <dbReference type="ARBA" id="ARBA00007935"/>
    </source>
</evidence>
<evidence type="ECO:0000256" key="6">
    <source>
        <dbReference type="ARBA" id="ARBA00022989"/>
    </source>
</evidence>
<feature type="transmembrane region" description="Helical" evidence="8">
    <location>
        <begin position="300"/>
        <end position="320"/>
    </location>
</feature>
<reference evidence="9" key="1">
    <citation type="submission" date="2021-01" db="EMBL/GenBank/DDBJ databases">
        <title>Paracoccus amoyensis sp. nov., isolated from the surface seawater along the coast of Xiamen Island, China.</title>
        <authorList>
            <person name="Lyu L."/>
        </authorList>
    </citation>
    <scope>NUCLEOTIDE SEQUENCE</scope>
    <source>
        <strain evidence="9">MJ17</strain>
    </source>
</reference>
<evidence type="ECO:0000256" key="4">
    <source>
        <dbReference type="ARBA" id="ARBA00022475"/>
    </source>
</evidence>
<dbReference type="SUPFAM" id="SSF81345">
    <property type="entry name" value="ABC transporter involved in vitamin B12 uptake, BtuC"/>
    <property type="match status" value="1"/>
</dbReference>
<feature type="transmembrane region" description="Helical" evidence="8">
    <location>
        <begin position="234"/>
        <end position="259"/>
    </location>
</feature>
<keyword evidence="3" id="KW-0813">Transport</keyword>
<evidence type="ECO:0000256" key="3">
    <source>
        <dbReference type="ARBA" id="ARBA00022448"/>
    </source>
</evidence>
<comment type="similarity">
    <text evidence="2">Belongs to the binding-protein-dependent transport system permease family. FecCD subfamily.</text>
</comment>
<keyword evidence="10" id="KW-1185">Reference proteome</keyword>
<dbReference type="Pfam" id="PF01032">
    <property type="entry name" value="FecCD"/>
    <property type="match status" value="1"/>
</dbReference>
<evidence type="ECO:0000256" key="7">
    <source>
        <dbReference type="ARBA" id="ARBA00023136"/>
    </source>
</evidence>
<dbReference type="PANTHER" id="PTHR30472:SF37">
    <property type="entry name" value="FE(3+) DICITRATE TRANSPORT SYSTEM PERMEASE PROTEIN FECD-RELATED"/>
    <property type="match status" value="1"/>
</dbReference>
<protein>
    <submittedName>
        <fullName evidence="9">Iron ABC transporter permease</fullName>
    </submittedName>
</protein>
<dbReference type="EMBL" id="JAEPRQ010000009">
    <property type="protein sequence ID" value="MBK4217876.1"/>
    <property type="molecule type" value="Genomic_DNA"/>
</dbReference>
<dbReference type="AlphaFoldDB" id="A0A934VWB6"/>
<name>A0A934VWB6_9RHOB</name>
<comment type="subcellular location">
    <subcellularLocation>
        <location evidence="1">Cell membrane</location>
        <topology evidence="1">Multi-pass membrane protein</topology>
    </subcellularLocation>
</comment>
<sequence length="328" mass="33161">MSGRVALIGLSLLVLIAFLAILSLTLGAASVDPFAVLTGRGDPAALQILWHLRLPRLFLALAVGANFGLAGLIVQIVLRNPLAEPGVLGVSAGASLAVVAALLLSHGALSVSLGVPLVAFGGAVAAGAAILWLCGGSGDPRRLVLGGVVFGMALNALVMAVIVGFGAGRAELALLWLTGSLYGRGYDQLWPVLACGGVAALLLPAFVRPLGLLRFGDDQARSAGLEVRIWRPAALLLAMALAASAVSAAGPIGFVGLVVPHFARLLTGAAIAPLIWVTALSGAAVTLMADVVGRAIAPPLEIPVGAVTGLIGVPIFLLLLQRQSRRRA</sequence>
<evidence type="ECO:0000313" key="9">
    <source>
        <dbReference type="EMBL" id="MBK4217876.1"/>
    </source>
</evidence>
<dbReference type="CDD" id="cd06550">
    <property type="entry name" value="TM_ABC_iron-siderophores_like"/>
    <property type="match status" value="1"/>
</dbReference>
<keyword evidence="6 8" id="KW-1133">Transmembrane helix</keyword>
<keyword evidence="4" id="KW-1003">Cell membrane</keyword>
<comment type="caution">
    <text evidence="9">The sequence shown here is derived from an EMBL/GenBank/DDBJ whole genome shotgun (WGS) entry which is preliminary data.</text>
</comment>
<evidence type="ECO:0000313" key="10">
    <source>
        <dbReference type="Proteomes" id="UP000640485"/>
    </source>
</evidence>
<dbReference type="RefSeq" id="WP_200689037.1">
    <property type="nucleotide sequence ID" value="NZ_JAEPRQ010000009.1"/>
</dbReference>
<feature type="transmembrane region" description="Helical" evidence="8">
    <location>
        <begin position="265"/>
        <end position="288"/>
    </location>
</feature>
<proteinExistence type="inferred from homology"/>
<dbReference type="InterPro" id="IPR037294">
    <property type="entry name" value="ABC_BtuC-like"/>
</dbReference>
<dbReference type="GO" id="GO:0005886">
    <property type="term" value="C:plasma membrane"/>
    <property type="evidence" value="ECO:0007669"/>
    <property type="project" value="UniProtKB-SubCell"/>
</dbReference>
<evidence type="ECO:0000256" key="5">
    <source>
        <dbReference type="ARBA" id="ARBA00022692"/>
    </source>
</evidence>
<evidence type="ECO:0000256" key="1">
    <source>
        <dbReference type="ARBA" id="ARBA00004651"/>
    </source>
</evidence>
<accession>A0A934VWB6</accession>
<organism evidence="9 10">
    <name type="scientific">Paracoccus caeni</name>
    <dbReference type="NCBI Taxonomy" id="657651"/>
    <lineage>
        <taxon>Bacteria</taxon>
        <taxon>Pseudomonadati</taxon>
        <taxon>Pseudomonadota</taxon>
        <taxon>Alphaproteobacteria</taxon>
        <taxon>Rhodobacterales</taxon>
        <taxon>Paracoccaceae</taxon>
        <taxon>Paracoccus</taxon>
    </lineage>
</organism>
<keyword evidence="5 8" id="KW-0812">Transmembrane</keyword>
<feature type="transmembrane region" description="Helical" evidence="8">
    <location>
        <begin position="111"/>
        <end position="134"/>
    </location>
</feature>